<dbReference type="InterPro" id="IPR001173">
    <property type="entry name" value="Glyco_trans_2-like"/>
</dbReference>
<dbReference type="CDD" id="cd04179">
    <property type="entry name" value="DPM_DPG-synthase_like"/>
    <property type="match status" value="1"/>
</dbReference>
<dbReference type="GO" id="GO:0016740">
    <property type="term" value="F:transferase activity"/>
    <property type="evidence" value="ECO:0007669"/>
    <property type="project" value="UniProtKB-KW"/>
</dbReference>
<evidence type="ECO:0000259" key="1">
    <source>
        <dbReference type="Pfam" id="PF00535"/>
    </source>
</evidence>
<dbReference type="InterPro" id="IPR050256">
    <property type="entry name" value="Glycosyltransferase_2"/>
</dbReference>
<feature type="domain" description="Glycosyltransferase 2-like" evidence="1">
    <location>
        <begin position="7"/>
        <end position="132"/>
    </location>
</feature>
<evidence type="ECO:0000313" key="2">
    <source>
        <dbReference type="EMBL" id="SEF71988.1"/>
    </source>
</evidence>
<dbReference type="EMBL" id="FNUV01000003">
    <property type="protein sequence ID" value="SEF71988.1"/>
    <property type="molecule type" value="Genomic_DNA"/>
</dbReference>
<keyword evidence="2" id="KW-0808">Transferase</keyword>
<dbReference type="AlphaFoldDB" id="A0A1H5UC43"/>
<dbReference type="RefSeq" id="WP_103915477.1">
    <property type="nucleotide sequence ID" value="NZ_FNUV01000003.1"/>
</dbReference>
<gene>
    <name evidence="2" type="ORF">SAMN05216354_1341</name>
</gene>
<sequence length="242" mass="28229">MINNLYIVMPAYNEAENIETTIKEWYPVVERLNSNDCKCHLVIANDGSKDNTYHKMLGLQESYPMLIPLDKPNSGHGATVLYLYRYAIEQGADFVFQTDSDGQTNPNEIWQMIEHAEDYDFQIGNRNNRQDGMSRVFVTKVLKMVVWLMFHVWVTDANTPFRLMNVERLKRIMAVIPEDYFLCNVAISAIAVKWHERCKWYPITFKPRQGGVNSINMKRIVKIGRKALNDFYTINKNLRHVG</sequence>
<reference evidence="2 3" key="1">
    <citation type="submission" date="2016-10" db="EMBL/GenBank/DDBJ databases">
        <authorList>
            <person name="de Groot N.N."/>
        </authorList>
    </citation>
    <scope>NUCLEOTIDE SEQUENCE [LARGE SCALE GENOMIC DNA]</scope>
    <source>
        <strain evidence="2 3">AR32</strain>
    </source>
</reference>
<accession>A0A1H5UC43</accession>
<name>A0A1H5UC43_XYLRU</name>
<dbReference type="SUPFAM" id="SSF53448">
    <property type="entry name" value="Nucleotide-diphospho-sugar transferases"/>
    <property type="match status" value="1"/>
</dbReference>
<protein>
    <submittedName>
        <fullName evidence="2">Glycosyltransferase involved in cell wall bisynthesis</fullName>
    </submittedName>
</protein>
<proteinExistence type="predicted"/>
<organism evidence="2 3">
    <name type="scientific">Xylanibacter ruminicola</name>
    <name type="common">Prevotella ruminicola</name>
    <dbReference type="NCBI Taxonomy" id="839"/>
    <lineage>
        <taxon>Bacteria</taxon>
        <taxon>Pseudomonadati</taxon>
        <taxon>Bacteroidota</taxon>
        <taxon>Bacteroidia</taxon>
        <taxon>Bacteroidales</taxon>
        <taxon>Prevotellaceae</taxon>
        <taxon>Xylanibacter</taxon>
    </lineage>
</organism>
<dbReference type="Pfam" id="PF00535">
    <property type="entry name" value="Glycos_transf_2"/>
    <property type="match status" value="1"/>
</dbReference>
<dbReference type="Gene3D" id="3.90.550.10">
    <property type="entry name" value="Spore Coat Polysaccharide Biosynthesis Protein SpsA, Chain A"/>
    <property type="match status" value="1"/>
</dbReference>
<dbReference type="PANTHER" id="PTHR48090">
    <property type="entry name" value="UNDECAPRENYL-PHOSPHATE 4-DEOXY-4-FORMAMIDO-L-ARABINOSE TRANSFERASE-RELATED"/>
    <property type="match status" value="1"/>
</dbReference>
<evidence type="ECO:0000313" key="3">
    <source>
        <dbReference type="Proteomes" id="UP000236735"/>
    </source>
</evidence>
<dbReference type="Proteomes" id="UP000236735">
    <property type="component" value="Unassembled WGS sequence"/>
</dbReference>
<dbReference type="InterPro" id="IPR029044">
    <property type="entry name" value="Nucleotide-diphossugar_trans"/>
</dbReference>